<sequence>MRRNRRNHLLFRPPEIPSEAGDRFQIMQQLISRVRLHHPPVTDSGLILHLWSFGGAGITQKSVFLKLHYPHNAELCTINSSAPNKFPFLIDSCNGLILYGADIWMTKRLKITSYIPRFPTNS</sequence>
<gene>
    <name evidence="1" type="ORF">CCAM_LOCUS35709</name>
</gene>
<organism evidence="1 2">
    <name type="scientific">Cuscuta campestris</name>
    <dbReference type="NCBI Taxonomy" id="132261"/>
    <lineage>
        <taxon>Eukaryota</taxon>
        <taxon>Viridiplantae</taxon>
        <taxon>Streptophyta</taxon>
        <taxon>Embryophyta</taxon>
        <taxon>Tracheophyta</taxon>
        <taxon>Spermatophyta</taxon>
        <taxon>Magnoliopsida</taxon>
        <taxon>eudicotyledons</taxon>
        <taxon>Gunneridae</taxon>
        <taxon>Pentapetalae</taxon>
        <taxon>asterids</taxon>
        <taxon>lamiids</taxon>
        <taxon>Solanales</taxon>
        <taxon>Convolvulaceae</taxon>
        <taxon>Cuscuteae</taxon>
        <taxon>Cuscuta</taxon>
        <taxon>Cuscuta subgen. Grammica</taxon>
        <taxon>Cuscuta sect. Cleistogrammica</taxon>
    </lineage>
</organism>
<reference evidence="1 2" key="1">
    <citation type="submission" date="2018-04" db="EMBL/GenBank/DDBJ databases">
        <authorList>
            <person name="Vogel A."/>
        </authorList>
    </citation>
    <scope>NUCLEOTIDE SEQUENCE [LARGE SCALE GENOMIC DNA]</scope>
</reference>
<protein>
    <submittedName>
        <fullName evidence="1">Uncharacterized protein</fullName>
    </submittedName>
</protein>
<name>A0A484MYN2_9ASTE</name>
<dbReference type="EMBL" id="OOIL02005074">
    <property type="protein sequence ID" value="VFQ93933.1"/>
    <property type="molecule type" value="Genomic_DNA"/>
</dbReference>
<accession>A0A484MYN2</accession>
<dbReference type="AlphaFoldDB" id="A0A484MYN2"/>
<evidence type="ECO:0000313" key="1">
    <source>
        <dbReference type="EMBL" id="VFQ93933.1"/>
    </source>
</evidence>
<keyword evidence="2" id="KW-1185">Reference proteome</keyword>
<evidence type="ECO:0000313" key="2">
    <source>
        <dbReference type="Proteomes" id="UP000595140"/>
    </source>
</evidence>
<proteinExistence type="predicted"/>
<dbReference type="Proteomes" id="UP000595140">
    <property type="component" value="Unassembled WGS sequence"/>
</dbReference>